<dbReference type="AlphaFoldDB" id="A0AAD1Y0P7"/>
<feature type="compositionally biased region" description="Basic and acidic residues" evidence="1">
    <location>
        <begin position="155"/>
        <end position="166"/>
    </location>
</feature>
<protein>
    <submittedName>
        <fullName evidence="2">Uncharacterized protein</fullName>
    </submittedName>
</protein>
<evidence type="ECO:0000256" key="1">
    <source>
        <dbReference type="SAM" id="MobiDB-lite"/>
    </source>
</evidence>
<name>A0AAD1Y0P7_EUPCR</name>
<feature type="region of interest" description="Disordered" evidence="1">
    <location>
        <begin position="143"/>
        <end position="166"/>
    </location>
</feature>
<reference evidence="2" key="1">
    <citation type="submission" date="2023-07" db="EMBL/GenBank/DDBJ databases">
        <authorList>
            <consortium name="AG Swart"/>
            <person name="Singh M."/>
            <person name="Singh A."/>
            <person name="Seah K."/>
            <person name="Emmerich C."/>
        </authorList>
    </citation>
    <scope>NUCLEOTIDE SEQUENCE</scope>
    <source>
        <strain evidence="2">DP1</strain>
    </source>
</reference>
<dbReference type="EMBL" id="CAMPGE010024817">
    <property type="protein sequence ID" value="CAI2382635.1"/>
    <property type="molecule type" value="Genomic_DNA"/>
</dbReference>
<organism evidence="2 3">
    <name type="scientific">Euplotes crassus</name>
    <dbReference type="NCBI Taxonomy" id="5936"/>
    <lineage>
        <taxon>Eukaryota</taxon>
        <taxon>Sar</taxon>
        <taxon>Alveolata</taxon>
        <taxon>Ciliophora</taxon>
        <taxon>Intramacronucleata</taxon>
        <taxon>Spirotrichea</taxon>
        <taxon>Hypotrichia</taxon>
        <taxon>Euplotida</taxon>
        <taxon>Euplotidae</taxon>
        <taxon>Moneuplotes</taxon>
    </lineage>
</organism>
<accession>A0AAD1Y0P7</accession>
<dbReference type="Proteomes" id="UP001295684">
    <property type="component" value="Unassembled WGS sequence"/>
</dbReference>
<comment type="caution">
    <text evidence="2">The sequence shown here is derived from an EMBL/GenBank/DDBJ whole genome shotgun (WGS) entry which is preliminary data.</text>
</comment>
<evidence type="ECO:0000313" key="2">
    <source>
        <dbReference type="EMBL" id="CAI2382635.1"/>
    </source>
</evidence>
<gene>
    <name evidence="2" type="ORF">ECRASSUSDP1_LOCUS24113</name>
</gene>
<proteinExistence type="predicted"/>
<sequence length="166" mass="19584">MGLLSLSVGFLLGTGATLYASDLTYVYIYSHLYAPHMEYLRIRKKFENRAIPPEIHNTYWKNFFLSYALFWYKIPFVLKSQYLDEYVTSDQYLSQEVQNFTGKNINNQQESKDETTRIEFADIENMLDTLKHKDPDKYEEILQKGAGYEDPSETPLEREIRQHQSG</sequence>
<keyword evidence="3" id="KW-1185">Reference proteome</keyword>
<evidence type="ECO:0000313" key="3">
    <source>
        <dbReference type="Proteomes" id="UP001295684"/>
    </source>
</evidence>